<evidence type="ECO:0000259" key="6">
    <source>
        <dbReference type="Pfam" id="PF01276"/>
    </source>
</evidence>
<feature type="domain" description="Orn/Lys/Arg decarboxylase C-terminal" evidence="7">
    <location>
        <begin position="433"/>
        <end position="493"/>
    </location>
</feature>
<comment type="caution">
    <text evidence="8">The sequence shown here is derived from an EMBL/GenBank/DDBJ whole genome shotgun (WGS) entry which is preliminary data.</text>
</comment>
<dbReference type="PANTHER" id="PTHR43277:SF3">
    <property type="entry name" value="DECARBOXYLASE, PUTATIVE-RELATED"/>
    <property type="match status" value="1"/>
</dbReference>
<sequence>MKPFFAPLFETLIKHADTDPVSLHVPGHRGGHAIAALGQMAETDQSYMSYFHQIMKLDVTELASTDDLHHPEGSIKEAQQLAASCFGSEETFFLVGGSTSGNIALLLAICDPGDQIIVQRNVHKSVINGLKLAGASAIFLTPLYERHSALAVIPSLNDIEQALQQYPEAKAVFLTNPNYYGMGVDLRTYADIIHRYDKLLLVDEAHGAHYGLHPDLPSSAIAAGADAVVQSTHKTLPALTMGAMLHVQGEHMPRQALRQSLAMIQSSSPSFPILSSLDISRAMIDRFGTSLFDGALDQAASFRRWFNQHGAPISVLEAQLDNVHLSYVDPLRIVLYDRSGTLSGYELQKQLEQHGCWAEMADPRHVVLIFGIHISGDHTNRLKEAIAAISKQCKALEANVAGTAIARSYKRQPAGMELSSGVDERISLPISFAKTLLKNQQQSRVPLSEAENCTAAEMVIPYPPGIPVVYPGEKLTSRIIEQIARLAATGAKFQGAIDPGMHTIEVYK</sequence>
<dbReference type="InterPro" id="IPR008286">
    <property type="entry name" value="Prn/Lys/Arg_de-COase_C"/>
</dbReference>
<dbReference type="InterPro" id="IPR036633">
    <property type="entry name" value="Prn/Lys/Arg_de-COase_C_sf"/>
</dbReference>
<dbReference type="Proteomes" id="UP001229346">
    <property type="component" value="Unassembled WGS sequence"/>
</dbReference>
<dbReference type="RefSeq" id="WP_307208030.1">
    <property type="nucleotide sequence ID" value="NZ_JAUSSU010000014.1"/>
</dbReference>
<reference evidence="8 9" key="1">
    <citation type="submission" date="2023-07" db="EMBL/GenBank/DDBJ databases">
        <title>Sorghum-associated microbial communities from plants grown in Nebraska, USA.</title>
        <authorList>
            <person name="Schachtman D."/>
        </authorList>
    </citation>
    <scope>NUCLEOTIDE SEQUENCE [LARGE SCALE GENOMIC DNA]</scope>
    <source>
        <strain evidence="8 9">CC482</strain>
    </source>
</reference>
<gene>
    <name evidence="8" type="ORF">J2T15_005497</name>
</gene>
<dbReference type="InterPro" id="IPR015424">
    <property type="entry name" value="PyrdxlP-dep_Trfase"/>
</dbReference>
<comment type="similarity">
    <text evidence="2">Belongs to the Orn/Lys/Arg decarboxylase class-I family.</text>
</comment>
<dbReference type="Pfam" id="PF03711">
    <property type="entry name" value="OKR_DC_1_C"/>
    <property type="match status" value="1"/>
</dbReference>
<comment type="cofactor">
    <cofactor evidence="1">
        <name>pyridoxal 5'-phosphate</name>
        <dbReference type="ChEBI" id="CHEBI:597326"/>
    </cofactor>
</comment>
<dbReference type="Pfam" id="PF01276">
    <property type="entry name" value="OKR_DC_1"/>
    <property type="match status" value="1"/>
</dbReference>
<dbReference type="InterPro" id="IPR052357">
    <property type="entry name" value="Orn_Lys_Arg_decarboxylase-I"/>
</dbReference>
<evidence type="ECO:0000256" key="2">
    <source>
        <dbReference type="ARBA" id="ARBA00010671"/>
    </source>
</evidence>
<keyword evidence="4" id="KW-0663">Pyridoxal phosphate</keyword>
<dbReference type="SUPFAM" id="SSF53383">
    <property type="entry name" value="PLP-dependent transferases"/>
    <property type="match status" value="1"/>
</dbReference>
<name>A0ABT9U9T6_PAEHA</name>
<dbReference type="InterPro" id="IPR015421">
    <property type="entry name" value="PyrdxlP-dep_Trfase_major"/>
</dbReference>
<evidence type="ECO:0000256" key="4">
    <source>
        <dbReference type="ARBA" id="ARBA00022898"/>
    </source>
</evidence>
<dbReference type="Gene3D" id="3.40.640.10">
    <property type="entry name" value="Type I PLP-dependent aspartate aminotransferase-like (Major domain)"/>
    <property type="match status" value="1"/>
</dbReference>
<feature type="domain" description="Orn/Lys/Arg decarboxylases family 1 pyridoxal-P attachment site" evidence="6">
    <location>
        <begin position="7"/>
        <end position="370"/>
    </location>
</feature>
<protein>
    <submittedName>
        <fullName evidence="8">Arginine/lysine/ornithine decarboxylase</fullName>
    </submittedName>
</protein>
<evidence type="ECO:0000256" key="1">
    <source>
        <dbReference type="ARBA" id="ARBA00001933"/>
    </source>
</evidence>
<evidence type="ECO:0000313" key="9">
    <source>
        <dbReference type="Proteomes" id="UP001229346"/>
    </source>
</evidence>
<evidence type="ECO:0000259" key="7">
    <source>
        <dbReference type="Pfam" id="PF03711"/>
    </source>
</evidence>
<dbReference type="SUPFAM" id="SSF55904">
    <property type="entry name" value="Ornithine decarboxylase C-terminal domain"/>
    <property type="match status" value="1"/>
</dbReference>
<organism evidence="8 9">
    <name type="scientific">Paenibacillus harenae</name>
    <dbReference type="NCBI Taxonomy" id="306543"/>
    <lineage>
        <taxon>Bacteria</taxon>
        <taxon>Bacillati</taxon>
        <taxon>Bacillota</taxon>
        <taxon>Bacilli</taxon>
        <taxon>Bacillales</taxon>
        <taxon>Paenibacillaceae</taxon>
        <taxon>Paenibacillus</taxon>
    </lineage>
</organism>
<accession>A0ABT9U9T6</accession>
<evidence type="ECO:0000256" key="5">
    <source>
        <dbReference type="ARBA" id="ARBA00023239"/>
    </source>
</evidence>
<keyword evidence="9" id="KW-1185">Reference proteome</keyword>
<proteinExistence type="inferred from homology"/>
<evidence type="ECO:0000313" key="8">
    <source>
        <dbReference type="EMBL" id="MDQ0116022.1"/>
    </source>
</evidence>
<dbReference type="PANTHER" id="PTHR43277">
    <property type="entry name" value="ARGININE DECARBOXYLASE"/>
    <property type="match status" value="1"/>
</dbReference>
<keyword evidence="3" id="KW-0210">Decarboxylase</keyword>
<evidence type="ECO:0000256" key="3">
    <source>
        <dbReference type="ARBA" id="ARBA00022793"/>
    </source>
</evidence>
<keyword evidence="5" id="KW-0456">Lyase</keyword>
<dbReference type="InterPro" id="IPR000310">
    <property type="entry name" value="Orn/Lys/Arg_deCO2ase_major_dom"/>
</dbReference>
<dbReference type="Gene3D" id="3.90.105.10">
    <property type="entry name" value="Molybdopterin biosynthesis moea protein, domain 2"/>
    <property type="match status" value="1"/>
</dbReference>
<dbReference type="EMBL" id="JAUSSU010000014">
    <property type="protein sequence ID" value="MDQ0116022.1"/>
    <property type="molecule type" value="Genomic_DNA"/>
</dbReference>